<feature type="region of interest" description="Disordered" evidence="1">
    <location>
        <begin position="184"/>
        <end position="211"/>
    </location>
</feature>
<protein>
    <submittedName>
        <fullName evidence="3">Heat shock protein 40 like protein/ DnaJ domain-containing protein</fullName>
    </submittedName>
</protein>
<dbReference type="InterPro" id="IPR001623">
    <property type="entry name" value="DnaJ_domain"/>
</dbReference>
<evidence type="ECO:0000313" key="3">
    <source>
        <dbReference type="EMBL" id="KAG5188455.1"/>
    </source>
</evidence>
<keyword evidence="3" id="KW-0346">Stress response</keyword>
<accession>A0A836CJ30</accession>
<feature type="domain" description="J" evidence="2">
    <location>
        <begin position="26"/>
        <end position="83"/>
    </location>
</feature>
<dbReference type="GO" id="GO:0005634">
    <property type="term" value="C:nucleus"/>
    <property type="evidence" value="ECO:0007669"/>
    <property type="project" value="TreeGrafter"/>
</dbReference>
<dbReference type="OrthoDB" id="10250354at2759"/>
<dbReference type="PANTHER" id="PTHR15606:SF4">
    <property type="entry name" value="DNAJ HOMOLOG SUBFAMILY C MEMBER 8"/>
    <property type="match status" value="1"/>
</dbReference>
<evidence type="ECO:0000259" key="2">
    <source>
        <dbReference type="PROSITE" id="PS50076"/>
    </source>
</evidence>
<dbReference type="Proteomes" id="UP000664859">
    <property type="component" value="Unassembled WGS sequence"/>
</dbReference>
<gene>
    <name evidence="3" type="ORF">JKP88DRAFT_347782</name>
</gene>
<dbReference type="Pfam" id="PF00226">
    <property type="entry name" value="DnaJ"/>
    <property type="match status" value="1"/>
</dbReference>
<dbReference type="EMBL" id="JAFCMP010000068">
    <property type="protein sequence ID" value="KAG5188455.1"/>
    <property type="molecule type" value="Genomic_DNA"/>
</dbReference>
<dbReference type="InterPro" id="IPR042858">
    <property type="entry name" value="DNAJC8"/>
</dbReference>
<dbReference type="InterPro" id="IPR036869">
    <property type="entry name" value="J_dom_sf"/>
</dbReference>
<comment type="caution">
    <text evidence="3">The sequence shown here is derived from an EMBL/GenBank/DDBJ whole genome shotgun (WGS) entry which is preliminary data.</text>
</comment>
<dbReference type="Gene3D" id="1.10.287.110">
    <property type="entry name" value="DnaJ domain"/>
    <property type="match status" value="1"/>
</dbReference>
<dbReference type="PROSITE" id="PS50076">
    <property type="entry name" value="DNAJ_2"/>
    <property type="match status" value="1"/>
</dbReference>
<keyword evidence="4" id="KW-1185">Reference proteome</keyword>
<sequence length="261" mass="28263">MAAAAPVPSGMAQQTDPVEATLRAPDSFAVLQLPLQKHEAEAVRSQYRRLARLVHPDKNAHPKAEAAFHRLAKAFDDLHDPESQAGILTTLRSGTPQQRSPSPPPAAAAAAQRWDYNPKPAAQEEVEIREAAARASHAAKRKRERQQEASEARARQLREELEASLLSDETRLDARSQSWRSFAAAPAAKKVKPRKQPAPPAATSAASSASSAPQSEGAQYACFLCRRGFKTAELLATHKALSQLHLINEQILGMRLGAATN</sequence>
<feature type="compositionally biased region" description="Basic and acidic residues" evidence="1">
    <location>
        <begin position="145"/>
        <end position="155"/>
    </location>
</feature>
<feature type="region of interest" description="Disordered" evidence="1">
    <location>
        <begin position="92"/>
        <end position="112"/>
    </location>
</feature>
<dbReference type="PRINTS" id="PR00625">
    <property type="entry name" value="JDOMAIN"/>
</dbReference>
<evidence type="ECO:0000256" key="1">
    <source>
        <dbReference type="SAM" id="MobiDB-lite"/>
    </source>
</evidence>
<feature type="region of interest" description="Disordered" evidence="1">
    <location>
        <begin position="130"/>
        <end position="155"/>
    </location>
</feature>
<dbReference type="PANTHER" id="PTHR15606">
    <property type="entry name" value="DNAJ HOMOLOG SUBFAMILY C MEMBER 8/LIPOPOLYSACCHARIDE SPECIFIC RESPONSE-7-RELATED"/>
    <property type="match status" value="1"/>
</dbReference>
<dbReference type="SMART" id="SM00271">
    <property type="entry name" value="DnaJ"/>
    <property type="match status" value="1"/>
</dbReference>
<reference evidence="3" key="1">
    <citation type="submission" date="2021-02" db="EMBL/GenBank/DDBJ databases">
        <title>First Annotated Genome of the Yellow-green Alga Tribonema minus.</title>
        <authorList>
            <person name="Mahan K.M."/>
        </authorList>
    </citation>
    <scope>NUCLEOTIDE SEQUENCE</scope>
    <source>
        <strain evidence="3">UTEX B ZZ1240</strain>
    </source>
</reference>
<proteinExistence type="predicted"/>
<dbReference type="SUPFAM" id="SSF46565">
    <property type="entry name" value="Chaperone J-domain"/>
    <property type="match status" value="1"/>
</dbReference>
<dbReference type="AlphaFoldDB" id="A0A836CJ30"/>
<name>A0A836CJ30_9STRA</name>
<evidence type="ECO:0000313" key="4">
    <source>
        <dbReference type="Proteomes" id="UP000664859"/>
    </source>
</evidence>
<dbReference type="CDD" id="cd06257">
    <property type="entry name" value="DnaJ"/>
    <property type="match status" value="1"/>
</dbReference>
<feature type="compositionally biased region" description="Low complexity" evidence="1">
    <location>
        <begin position="201"/>
        <end position="211"/>
    </location>
</feature>
<organism evidence="3 4">
    <name type="scientific">Tribonema minus</name>
    <dbReference type="NCBI Taxonomy" id="303371"/>
    <lineage>
        <taxon>Eukaryota</taxon>
        <taxon>Sar</taxon>
        <taxon>Stramenopiles</taxon>
        <taxon>Ochrophyta</taxon>
        <taxon>PX clade</taxon>
        <taxon>Xanthophyceae</taxon>
        <taxon>Tribonematales</taxon>
        <taxon>Tribonemataceae</taxon>
        <taxon>Tribonema</taxon>
    </lineage>
</organism>